<dbReference type="Gene3D" id="3.50.50.60">
    <property type="entry name" value="FAD/NAD(P)-binding domain"/>
    <property type="match status" value="2"/>
</dbReference>
<gene>
    <name evidence="1" type="ORF">J421_5945</name>
</gene>
<dbReference type="InterPro" id="IPR006311">
    <property type="entry name" value="TAT_signal"/>
</dbReference>
<geneLocation type="plasmid" evidence="1 2">
    <name>2</name>
</geneLocation>
<dbReference type="Proteomes" id="UP000019151">
    <property type="component" value="Plasmid 2"/>
</dbReference>
<dbReference type="Gene3D" id="3.90.660.20">
    <property type="entry name" value="Protoporphyrinogen oxidase, mitochondrial, domain 2"/>
    <property type="match status" value="1"/>
</dbReference>
<dbReference type="KEGG" id="gba:J421_5945"/>
<organism evidence="1 2">
    <name type="scientific">Gemmatirosa kalamazoonensis</name>
    <dbReference type="NCBI Taxonomy" id="861299"/>
    <lineage>
        <taxon>Bacteria</taxon>
        <taxon>Pseudomonadati</taxon>
        <taxon>Gemmatimonadota</taxon>
        <taxon>Gemmatimonadia</taxon>
        <taxon>Gemmatimonadales</taxon>
        <taxon>Gemmatimonadaceae</taxon>
        <taxon>Gemmatirosa</taxon>
    </lineage>
</organism>
<accession>W0RT34</accession>
<name>W0RT34_9BACT</name>
<keyword evidence="1" id="KW-0614">Plasmid</keyword>
<dbReference type="OrthoDB" id="231484at2"/>
<dbReference type="EMBL" id="CP007130">
    <property type="protein sequence ID" value="AHG93480.1"/>
    <property type="molecule type" value="Genomic_DNA"/>
</dbReference>
<dbReference type="InterPro" id="IPR036188">
    <property type="entry name" value="FAD/NAD-bd_sf"/>
</dbReference>
<dbReference type="PROSITE" id="PS51318">
    <property type="entry name" value="TAT"/>
    <property type="match status" value="1"/>
</dbReference>
<evidence type="ECO:0000313" key="2">
    <source>
        <dbReference type="Proteomes" id="UP000019151"/>
    </source>
</evidence>
<dbReference type="Gene3D" id="1.10.405.10">
    <property type="entry name" value="Guanine Nucleotide Dissociation Inhibitor, domain 1"/>
    <property type="match status" value="1"/>
</dbReference>
<dbReference type="RefSeq" id="WP_025414784.1">
    <property type="nucleotide sequence ID" value="NZ_CP007130.1"/>
</dbReference>
<dbReference type="SUPFAM" id="SSF51905">
    <property type="entry name" value="FAD/NAD(P)-binding domain"/>
    <property type="match status" value="1"/>
</dbReference>
<dbReference type="PATRIC" id="fig|861299.3.peg.5996"/>
<dbReference type="eggNOG" id="COG1233">
    <property type="taxonomic scope" value="Bacteria"/>
</dbReference>
<dbReference type="Gene3D" id="3.90.660.10">
    <property type="match status" value="1"/>
</dbReference>
<protein>
    <submittedName>
        <fullName evidence="1">FAD dependent oxidoreductase</fullName>
    </submittedName>
</protein>
<keyword evidence="2" id="KW-1185">Reference proteome</keyword>
<evidence type="ECO:0000313" key="1">
    <source>
        <dbReference type="EMBL" id="AHG93480.1"/>
    </source>
</evidence>
<dbReference type="HOGENOM" id="CLU_431354_0_0_0"/>
<proteinExistence type="predicted"/>
<sequence>MPDDTPITRKDFLNATLLGVGAALLGAPSPAAALGRIADPWTGPGGVGDYAASNGNTKAVVDAAHGIRDGTYGAAATDVDDPYDLVVVGGGISGLAAAHFFAKATGGAKRCLVLENHPIFGGEAKQNEVDVDGVRLVGPQGSNDFGVPRAGSGWLDDLWTELALPREFRFAEWGSRRPALRAAQDNYQPMEGVGEYGIDVGYQFAPGGPWLRNVWQNDLADAPLSDGVRRELLRWRSTPPDTKGLSADAFARRLDTMSYRDWLEKELGYSSAVTKTIEPVIGLISGASPDAVSAHAAQQIGMPGVSRPRGRTGGPGLSFPGGNTTYARHLVKALVPDAITGPATFEGIFGGTVRWAALDRPRQHTRIRVGATVVRVAHDGAPGASERVLVTYALGGRLRRVRARRVIMATGGWVNRRVLTDAPAELRAAYADFAYAPALVVNVALRNWRFLERLGITAARWFDDRGLGFVANVRRPMVVGARTEPFDPDRPAMLTFYMGLYTPGMSAAEQGVANRAKLLATPYREYERTLRAQLARQFGASGFDPRRDVAGIILNRWGHARLVQPPGWYYGRDGEPAPREIVARGYGRIAIAHSELNGHQSATGALAQGRRAALETAGA</sequence>
<dbReference type="AlphaFoldDB" id="W0RT34"/>
<dbReference type="InParanoid" id="W0RT34"/>
<reference evidence="1 2" key="1">
    <citation type="journal article" date="2014" name="Genome Announc.">
        <title>Genome Sequence and Methylome of Soil Bacterium Gemmatirosa kalamazoonensis KBS708T, a Member of the Rarely Cultivated Gemmatimonadetes Phylum.</title>
        <authorList>
            <person name="Debruyn J.M."/>
            <person name="Radosevich M."/>
            <person name="Wommack K.E."/>
            <person name="Polson S.W."/>
            <person name="Hauser L.J."/>
            <person name="Fawaz M.N."/>
            <person name="Korlach J."/>
            <person name="Tsai Y.C."/>
        </authorList>
    </citation>
    <scope>NUCLEOTIDE SEQUENCE [LARGE SCALE GENOMIC DNA]</scope>
    <source>
        <strain evidence="1 2">KBS708</strain>
        <plasmid evidence="2">Plasmid 2</plasmid>
    </source>
</reference>
<dbReference type="Pfam" id="PF13450">
    <property type="entry name" value="NAD_binding_8"/>
    <property type="match status" value="1"/>
</dbReference>